<dbReference type="NCBIfam" id="NF010396">
    <property type="entry name" value="PRK13824.1"/>
    <property type="match status" value="1"/>
</dbReference>
<dbReference type="Pfam" id="PF11800">
    <property type="entry name" value="RP-C_C"/>
    <property type="match status" value="1"/>
</dbReference>
<dbReference type="InterPro" id="IPR047611">
    <property type="entry name" value="RepABC_RepC"/>
</dbReference>
<gene>
    <name evidence="4" type="primary">repC</name>
    <name evidence="4" type="ORF">V6590_17760</name>
</gene>
<keyword evidence="5" id="KW-1185">Reference proteome</keyword>
<dbReference type="Pfam" id="PF03428">
    <property type="entry name" value="RP-C"/>
    <property type="match status" value="1"/>
</dbReference>
<dbReference type="InterPro" id="IPR036388">
    <property type="entry name" value="WH-like_DNA-bd_sf"/>
</dbReference>
<evidence type="ECO:0000313" key="5">
    <source>
        <dbReference type="Proteomes" id="UP001431963"/>
    </source>
</evidence>
<reference evidence="4" key="1">
    <citation type="submission" date="2024-02" db="EMBL/GenBank/DDBJ databases">
        <title>Genome sequences of strain Gemmobacter sp. JM10B15.</title>
        <authorList>
            <person name="Zhang M."/>
        </authorList>
    </citation>
    <scope>NUCLEOTIDE SEQUENCE</scope>
    <source>
        <strain evidence="4">JM10B15</strain>
    </source>
</reference>
<dbReference type="Proteomes" id="UP001431963">
    <property type="component" value="Unassembled WGS sequence"/>
</dbReference>
<name>A0ABU8BZ84_9RHOB</name>
<dbReference type="SUPFAM" id="SSF46785">
    <property type="entry name" value="Winged helix' DNA-binding domain"/>
    <property type="match status" value="1"/>
</dbReference>
<feature type="domain" description="Plasmid replication protein C N-terminal" evidence="2">
    <location>
        <begin position="12"/>
        <end position="180"/>
    </location>
</feature>
<feature type="domain" description="Plasmid replication protein C C-terminal" evidence="3">
    <location>
        <begin position="286"/>
        <end position="385"/>
    </location>
</feature>
<protein>
    <submittedName>
        <fullName evidence="4">Plasmid replication protein RepC</fullName>
    </submittedName>
</protein>
<dbReference type="RefSeq" id="WP_335425027.1">
    <property type="nucleotide sequence ID" value="NZ_JBALHR010000015.1"/>
</dbReference>
<dbReference type="InterPro" id="IPR036390">
    <property type="entry name" value="WH_DNA-bd_sf"/>
</dbReference>
<dbReference type="InterPro" id="IPR005090">
    <property type="entry name" value="RepC_N"/>
</dbReference>
<evidence type="ECO:0000259" key="3">
    <source>
        <dbReference type="Pfam" id="PF11800"/>
    </source>
</evidence>
<proteinExistence type="predicted"/>
<evidence type="ECO:0000313" key="4">
    <source>
        <dbReference type="EMBL" id="MEH7830001.1"/>
    </source>
</evidence>
<evidence type="ECO:0000259" key="2">
    <source>
        <dbReference type="Pfam" id="PF03428"/>
    </source>
</evidence>
<accession>A0ABU8BZ84</accession>
<evidence type="ECO:0000256" key="1">
    <source>
        <dbReference type="SAM" id="MobiDB-lite"/>
    </source>
</evidence>
<sequence length="391" mass="42905">MGYSPVTPFRRAVDAALLERDRRQAANSLPPQGINKWEALREIGVARAALGLTDRDIAVLQALISFHPQTILAGNRADLVVHASNEAICARLNGMPCSTMRRHLAALVAAGVVARRDSPNGKRYARQTAGGKVAFGFDLTPLVQRHEEFCAMAEAVRAKAERFTRLRETVSLMRRDLAGLALWGEECRPDLGLWPRLQDLAALTARALRRKLDMEDLAALEAALAKALTEARDILEPVSAELSSNHAQNEQHHQNSDTELKELEDRKEHADAAAAPDPDRPAPRLPLGLVLSACPEIQTYAETPLRHWHQLVRLAETVRPMMGISPDGWNEAREALGPEEAAVVLAAILQRFDQLKSPGAYLRSLVRKALEGAFSPGPMVMALMKGDRRAA</sequence>
<dbReference type="NCBIfam" id="NF040974">
    <property type="entry name" value="RepABC_RepC"/>
    <property type="match status" value="1"/>
</dbReference>
<feature type="region of interest" description="Disordered" evidence="1">
    <location>
        <begin position="242"/>
        <end position="284"/>
    </location>
</feature>
<dbReference type="Gene3D" id="1.10.10.10">
    <property type="entry name" value="Winged helix-like DNA-binding domain superfamily/Winged helix DNA-binding domain"/>
    <property type="match status" value="1"/>
</dbReference>
<feature type="compositionally biased region" description="Basic and acidic residues" evidence="1">
    <location>
        <begin position="249"/>
        <end position="282"/>
    </location>
</feature>
<dbReference type="EMBL" id="JBALHR010000015">
    <property type="protein sequence ID" value="MEH7830001.1"/>
    <property type="molecule type" value="Genomic_DNA"/>
</dbReference>
<dbReference type="InterPro" id="IPR021760">
    <property type="entry name" value="RepC_C"/>
</dbReference>
<organism evidence="4 5">
    <name type="scientific">Gemmobacter denitrificans</name>
    <dbReference type="NCBI Taxonomy" id="3123040"/>
    <lineage>
        <taxon>Bacteria</taxon>
        <taxon>Pseudomonadati</taxon>
        <taxon>Pseudomonadota</taxon>
        <taxon>Alphaproteobacteria</taxon>
        <taxon>Rhodobacterales</taxon>
        <taxon>Paracoccaceae</taxon>
        <taxon>Gemmobacter</taxon>
    </lineage>
</organism>
<comment type="caution">
    <text evidence="4">The sequence shown here is derived from an EMBL/GenBank/DDBJ whole genome shotgun (WGS) entry which is preliminary data.</text>
</comment>